<dbReference type="Proteomes" id="UP000780801">
    <property type="component" value="Unassembled WGS sequence"/>
</dbReference>
<name>A0A9P6EXD7_9FUNG</name>
<feature type="compositionally biased region" description="Pro residues" evidence="1">
    <location>
        <begin position="54"/>
        <end position="64"/>
    </location>
</feature>
<feature type="non-terminal residue" evidence="2">
    <location>
        <position position="170"/>
    </location>
</feature>
<keyword evidence="3" id="KW-1185">Reference proteome</keyword>
<feature type="compositionally biased region" description="Polar residues" evidence="1">
    <location>
        <begin position="39"/>
        <end position="53"/>
    </location>
</feature>
<feature type="non-terminal residue" evidence="2">
    <location>
        <position position="1"/>
    </location>
</feature>
<dbReference type="EMBL" id="JAABOA010007790">
    <property type="protein sequence ID" value="KAF9537587.1"/>
    <property type="molecule type" value="Genomic_DNA"/>
</dbReference>
<evidence type="ECO:0000313" key="2">
    <source>
        <dbReference type="EMBL" id="KAF9537587.1"/>
    </source>
</evidence>
<gene>
    <name evidence="2" type="ORF">BGW38_010045</name>
</gene>
<dbReference type="AlphaFoldDB" id="A0A9P6EXD7"/>
<protein>
    <submittedName>
        <fullName evidence="2">Uncharacterized protein</fullName>
    </submittedName>
</protein>
<organism evidence="2 3">
    <name type="scientific">Lunasporangiospora selenospora</name>
    <dbReference type="NCBI Taxonomy" id="979761"/>
    <lineage>
        <taxon>Eukaryota</taxon>
        <taxon>Fungi</taxon>
        <taxon>Fungi incertae sedis</taxon>
        <taxon>Mucoromycota</taxon>
        <taxon>Mortierellomycotina</taxon>
        <taxon>Mortierellomycetes</taxon>
        <taxon>Mortierellales</taxon>
        <taxon>Mortierellaceae</taxon>
        <taxon>Lunasporangiospora</taxon>
    </lineage>
</organism>
<dbReference type="OrthoDB" id="2448648at2759"/>
<reference evidence="2" key="1">
    <citation type="journal article" date="2020" name="Fungal Divers.">
        <title>Resolving the Mortierellaceae phylogeny through synthesis of multi-gene phylogenetics and phylogenomics.</title>
        <authorList>
            <person name="Vandepol N."/>
            <person name="Liber J."/>
            <person name="Desiro A."/>
            <person name="Na H."/>
            <person name="Kennedy M."/>
            <person name="Barry K."/>
            <person name="Grigoriev I.V."/>
            <person name="Miller A.N."/>
            <person name="O'Donnell K."/>
            <person name="Stajich J.E."/>
            <person name="Bonito G."/>
        </authorList>
    </citation>
    <scope>NUCLEOTIDE SEQUENCE</scope>
    <source>
        <strain evidence="2">KOD1015</strain>
    </source>
</reference>
<feature type="compositionally biased region" description="Basic and acidic residues" evidence="1">
    <location>
        <begin position="88"/>
        <end position="101"/>
    </location>
</feature>
<feature type="region of interest" description="Disordered" evidence="1">
    <location>
        <begin position="24"/>
        <end position="101"/>
    </location>
</feature>
<evidence type="ECO:0000313" key="3">
    <source>
        <dbReference type="Proteomes" id="UP000780801"/>
    </source>
</evidence>
<proteinExistence type="predicted"/>
<sequence length="170" mass="19917">PASPEQSYRLQDLQDPVYQQQLLIQQQQEQLRHMRERSAQSLSPTPDRQNPYPSMQPPRSVPPRHPPRQPSTQQPPQQPPMNIAESEEPMRHYNTEIETQETLKRERTRILQRRVVGGSRQIEYKDIANIKPLKRGGFGEILTAEWSRLRVVLKRALADHSEGIEQFEQE</sequence>
<evidence type="ECO:0000256" key="1">
    <source>
        <dbReference type="SAM" id="MobiDB-lite"/>
    </source>
</evidence>
<accession>A0A9P6EXD7</accession>
<comment type="caution">
    <text evidence="2">The sequence shown here is derived from an EMBL/GenBank/DDBJ whole genome shotgun (WGS) entry which is preliminary data.</text>
</comment>